<dbReference type="Proteomes" id="UP001240150">
    <property type="component" value="Chromosome"/>
</dbReference>
<dbReference type="Gene3D" id="3.40.50.1820">
    <property type="entry name" value="alpha/beta hydrolase"/>
    <property type="match status" value="2"/>
</dbReference>
<sequence>MTTTVHVNGVTLAYRTVGDAGNPPLVLLHGLGDSGAVWDTVLPDLADTHLVYVVDLRGHGASSHPGVYSFELLRDDVLAFLDTTGVDKCLMIGHAMGGVAAALLAVMAPHRVTHLVLEDIALPRPGALPRPPLDPPAEPVAFDATAVNQLRAQLNDPDPAWWEALAGLRVRTLIISGAESPIPHELLADAAERIPDATLVSVTAGHHVHVEQPTAFVSEIHRFLHPA</sequence>
<dbReference type="GO" id="GO:0016787">
    <property type="term" value="F:hydrolase activity"/>
    <property type="evidence" value="ECO:0007669"/>
    <property type="project" value="UniProtKB-KW"/>
</dbReference>
<gene>
    <name evidence="3" type="ORF">ACTOB_004568</name>
</gene>
<keyword evidence="1 3" id="KW-0378">Hydrolase</keyword>
<evidence type="ECO:0000256" key="1">
    <source>
        <dbReference type="ARBA" id="ARBA00022801"/>
    </source>
</evidence>
<dbReference type="RefSeq" id="WP_284913822.1">
    <property type="nucleotide sequence ID" value="NZ_CP126980.1"/>
</dbReference>
<keyword evidence="4" id="KW-1185">Reference proteome</keyword>
<proteinExistence type="predicted"/>
<dbReference type="InterPro" id="IPR000073">
    <property type="entry name" value="AB_hydrolase_1"/>
</dbReference>
<evidence type="ECO:0000313" key="4">
    <source>
        <dbReference type="Proteomes" id="UP001240150"/>
    </source>
</evidence>
<evidence type="ECO:0000259" key="2">
    <source>
        <dbReference type="Pfam" id="PF00561"/>
    </source>
</evidence>
<organism evidence="3 4">
    <name type="scientific">Actinoplanes oblitus</name>
    <dbReference type="NCBI Taxonomy" id="3040509"/>
    <lineage>
        <taxon>Bacteria</taxon>
        <taxon>Bacillati</taxon>
        <taxon>Actinomycetota</taxon>
        <taxon>Actinomycetes</taxon>
        <taxon>Micromonosporales</taxon>
        <taxon>Micromonosporaceae</taxon>
        <taxon>Actinoplanes</taxon>
    </lineage>
</organism>
<dbReference type="PRINTS" id="PR00111">
    <property type="entry name" value="ABHYDROLASE"/>
</dbReference>
<dbReference type="PANTHER" id="PTHR46118">
    <property type="entry name" value="PROTEIN ABHD11"/>
    <property type="match status" value="1"/>
</dbReference>
<dbReference type="InterPro" id="IPR029058">
    <property type="entry name" value="AB_hydrolase_fold"/>
</dbReference>
<reference evidence="3 4" key="1">
    <citation type="submission" date="2023-06" db="EMBL/GenBank/DDBJ databases">
        <authorList>
            <person name="Yushchuk O."/>
            <person name="Binda E."/>
            <person name="Ruckert-Reed C."/>
            <person name="Fedorenko V."/>
            <person name="Kalinowski J."/>
            <person name="Marinelli F."/>
        </authorList>
    </citation>
    <scope>NUCLEOTIDE SEQUENCE [LARGE SCALE GENOMIC DNA]</scope>
    <source>
        <strain evidence="3 4">NRRL 3884</strain>
    </source>
</reference>
<feature type="domain" description="AB hydrolase-1" evidence="2">
    <location>
        <begin position="23"/>
        <end position="123"/>
    </location>
</feature>
<dbReference type="Pfam" id="PF00561">
    <property type="entry name" value="Abhydrolase_1"/>
    <property type="match status" value="1"/>
</dbReference>
<dbReference type="PANTHER" id="PTHR46118:SF4">
    <property type="entry name" value="PROTEIN ABHD11"/>
    <property type="match status" value="1"/>
</dbReference>
<accession>A0ABY8W426</accession>
<protein>
    <submittedName>
        <fullName evidence="3">Alpha/beta fold hydrolase</fullName>
    </submittedName>
</protein>
<name>A0ABY8W426_9ACTN</name>
<dbReference type="EMBL" id="CP126980">
    <property type="protein sequence ID" value="WIM92616.1"/>
    <property type="molecule type" value="Genomic_DNA"/>
</dbReference>
<dbReference type="SUPFAM" id="SSF53474">
    <property type="entry name" value="alpha/beta-Hydrolases"/>
    <property type="match status" value="1"/>
</dbReference>
<evidence type="ECO:0000313" key="3">
    <source>
        <dbReference type="EMBL" id="WIM92616.1"/>
    </source>
</evidence>